<dbReference type="AlphaFoldDB" id="A0AAV7YPB3"/>
<dbReference type="GO" id="GO:0005886">
    <property type="term" value="C:plasma membrane"/>
    <property type="evidence" value="ECO:0007669"/>
    <property type="project" value="TreeGrafter"/>
</dbReference>
<gene>
    <name evidence="3" type="ORF">M0812_25150</name>
</gene>
<dbReference type="Gene3D" id="3.80.10.10">
    <property type="entry name" value="Ribonuclease Inhibitor"/>
    <property type="match status" value="1"/>
</dbReference>
<dbReference type="PANTHER" id="PTHR24112:SF66">
    <property type="entry name" value="LEUCINE-RICH REPEAT, ISOFORM F"/>
    <property type="match status" value="1"/>
</dbReference>
<protein>
    <submittedName>
        <fullName evidence="3">Leucine-rich repeat isoform f</fullName>
    </submittedName>
</protein>
<dbReference type="InterPro" id="IPR051279">
    <property type="entry name" value="PP1-Reg/Actin-Interact_Protein"/>
</dbReference>
<dbReference type="InterPro" id="IPR036305">
    <property type="entry name" value="RGS_sf"/>
</dbReference>
<evidence type="ECO:0000313" key="3">
    <source>
        <dbReference type="EMBL" id="KAJ3429790.1"/>
    </source>
</evidence>
<comment type="caution">
    <text evidence="3">The sequence shown here is derived from an EMBL/GenBank/DDBJ whole genome shotgun (WGS) entry which is preliminary data.</text>
</comment>
<dbReference type="SUPFAM" id="SSF52047">
    <property type="entry name" value="RNI-like"/>
    <property type="match status" value="1"/>
</dbReference>
<feature type="repeat" description="ANK" evidence="1">
    <location>
        <begin position="963"/>
        <end position="995"/>
    </location>
</feature>
<dbReference type="InterPro" id="IPR002110">
    <property type="entry name" value="Ankyrin_rpt"/>
</dbReference>
<evidence type="ECO:0000256" key="1">
    <source>
        <dbReference type="PROSITE-ProRule" id="PRU00023"/>
    </source>
</evidence>
<organism evidence="3 4">
    <name type="scientific">Anaeramoeba flamelloides</name>
    <dbReference type="NCBI Taxonomy" id="1746091"/>
    <lineage>
        <taxon>Eukaryota</taxon>
        <taxon>Metamonada</taxon>
        <taxon>Anaeramoebidae</taxon>
        <taxon>Anaeramoeba</taxon>
    </lineage>
</organism>
<dbReference type="Gene3D" id="1.25.40.20">
    <property type="entry name" value="Ankyrin repeat-containing domain"/>
    <property type="match status" value="2"/>
</dbReference>
<dbReference type="GO" id="GO:0034315">
    <property type="term" value="P:regulation of Arp2/3 complex-mediated actin nucleation"/>
    <property type="evidence" value="ECO:0007669"/>
    <property type="project" value="TreeGrafter"/>
</dbReference>
<dbReference type="PROSITE" id="PS50088">
    <property type="entry name" value="ANK_REPEAT"/>
    <property type="match status" value="3"/>
</dbReference>
<dbReference type="PANTHER" id="PTHR24112">
    <property type="entry name" value="LEUCINE-RICH REPEAT, ISOFORM F-RELATED"/>
    <property type="match status" value="1"/>
</dbReference>
<dbReference type="Pfam" id="PF12796">
    <property type="entry name" value="Ank_2"/>
    <property type="match status" value="2"/>
</dbReference>
<feature type="repeat" description="ANK" evidence="1">
    <location>
        <begin position="858"/>
        <end position="891"/>
    </location>
</feature>
<keyword evidence="1" id="KW-0040">ANK repeat</keyword>
<dbReference type="PROSITE" id="PS50297">
    <property type="entry name" value="ANK_REP_REGION"/>
    <property type="match status" value="2"/>
</dbReference>
<evidence type="ECO:0000313" key="4">
    <source>
        <dbReference type="Proteomes" id="UP001146793"/>
    </source>
</evidence>
<dbReference type="SUPFAM" id="SSF48403">
    <property type="entry name" value="Ankyrin repeat"/>
    <property type="match status" value="1"/>
</dbReference>
<dbReference type="InterPro" id="IPR036770">
    <property type="entry name" value="Ankyrin_rpt-contain_sf"/>
</dbReference>
<sequence length="1229" mass="143086">MNNSIKRALTNYMEQKKENVLKKCVVKKKKRLKAIETILVITNYKIFLFRLKNDNLLLKHEMVILEITNIKSIDCLHIIIKSKTETIKLITSEVNEIIFLLQKQYSFLTANNTQFQFLDLDIGPKKRKKEIKEKITDENRLIRKEMDPLLQYTELYKAYCQLYKSTLNNDVINFIYQTQPDPQVESQESSYPILNLNLLKNINITSNNDSNFVKIEPIFLALNYNSHFKGLTLTKTNRKDVIPLLVELMKVNTTLERVVFQTNYQNDFLKKFANSLLENKKNQINYLDFSDCKPTTKSLQSFLKILGKTNSIKSTQSVKTLKKLDISNGKLSAKGSKDFCDLLDEISNAEGILSHISLSSTELDDHKILSKINNDLTMGVKKLNLSNNSLDYISFDQIINIINNSNKFRKLNLSNTNLTQGYLIKIVKTIILKKESAKKFCLNISSNQLNTESARLLSELLKENPNIFKKLIFNDNNFGGEGIKNLLESLALNKTIEELSIGGNTSPKEDIQGLIPIFRSFLNENNKLKKIDLSGNNKKYFGNNFSHFLKEIRKNNTLEYLDINNNDLNADELSLIFSYIKNNEKINSLYFNNNNQSYQTIVDFKHLVVLNKNIFNSTIETKNIKINLDTTVRNNLKQLKKDIGNLLLTNKLKYQISQNSQSKINLNLKKNTNNVQKSHKIIMSQDKKVLNNQDKTTNEDIVNKNEDKSDDSTTSDDENFDEDEEEEEDEDEDEYEDEDGGSESSTESELSDENNIEDNFVKVNRKLLNELKFNNATEMADKIELGKMSNSLKAIIERGNYSKLEKWIRDDSEHNINVKDIETGKTIVHLACEKGHANILSLLLRHGGEKLINVVDDKGLTPLHALLVTSRNKDCLKLLLDLGVKVNIADHRHRTPLIFMIENLEKLARDEQIALVQYCIKKRFNPFIKYRMSLIQVALKHYCSAIIPLLIKIGVGVDSKDSVGDTALHNAVLWKNFDTVCLLLKYNADPFITDSSNKSPYVIAKNINYVKAIDLLKIEDHKDMENSKLIIKKKSISHLELYQGIRKFKTYNERRRNFINNSYKTLQTENDNKITKIRKNREKNIRRKYTNKMLINIEKNKMIDLDKVLKDVKYRFWFDIYLQEINLDIILKFYIRSHELKEIKPKEKKMFYFGVKTLFDDFFSMKNILFDLIEETWRLSVHNMIIKKNVQQDFFIEGIYSIKSSLKEYFINFKKTEYYTTMLEIYYQK</sequence>
<reference evidence="3" key="1">
    <citation type="submission" date="2022-08" db="EMBL/GenBank/DDBJ databases">
        <title>Novel sulphate-reducing endosymbionts in the free-living metamonad Anaeramoeba.</title>
        <authorList>
            <person name="Jerlstrom-Hultqvist J."/>
            <person name="Cepicka I."/>
            <person name="Gallot-Lavallee L."/>
            <person name="Salas-Leiva D."/>
            <person name="Curtis B.A."/>
            <person name="Zahonova K."/>
            <person name="Pipaliya S."/>
            <person name="Dacks J."/>
            <person name="Roger A.J."/>
        </authorList>
    </citation>
    <scope>NUCLEOTIDE SEQUENCE</scope>
    <source>
        <strain evidence="3">Busselton2</strain>
    </source>
</reference>
<feature type="compositionally biased region" description="Basic and acidic residues" evidence="2">
    <location>
        <begin position="696"/>
        <end position="711"/>
    </location>
</feature>
<dbReference type="GO" id="GO:0030027">
    <property type="term" value="C:lamellipodium"/>
    <property type="evidence" value="ECO:0007669"/>
    <property type="project" value="TreeGrafter"/>
</dbReference>
<feature type="region of interest" description="Disordered" evidence="2">
    <location>
        <begin position="682"/>
        <end position="756"/>
    </location>
</feature>
<dbReference type="SMART" id="SM00248">
    <property type="entry name" value="ANK"/>
    <property type="match status" value="5"/>
</dbReference>
<accession>A0AAV7YPB3</accession>
<proteinExistence type="predicted"/>
<evidence type="ECO:0000256" key="2">
    <source>
        <dbReference type="SAM" id="MobiDB-lite"/>
    </source>
</evidence>
<dbReference type="Proteomes" id="UP001146793">
    <property type="component" value="Unassembled WGS sequence"/>
</dbReference>
<dbReference type="GO" id="GO:0016477">
    <property type="term" value="P:cell migration"/>
    <property type="evidence" value="ECO:0007669"/>
    <property type="project" value="TreeGrafter"/>
</dbReference>
<dbReference type="EMBL" id="JANTQA010000057">
    <property type="protein sequence ID" value="KAJ3429790.1"/>
    <property type="molecule type" value="Genomic_DNA"/>
</dbReference>
<dbReference type="InterPro" id="IPR032675">
    <property type="entry name" value="LRR_dom_sf"/>
</dbReference>
<feature type="compositionally biased region" description="Acidic residues" evidence="2">
    <location>
        <begin position="713"/>
        <end position="741"/>
    </location>
</feature>
<name>A0AAV7YPB3_9EUKA</name>
<feature type="repeat" description="ANK" evidence="1">
    <location>
        <begin position="823"/>
        <end position="849"/>
    </location>
</feature>
<dbReference type="SUPFAM" id="SSF48097">
    <property type="entry name" value="Regulator of G-protein signaling, RGS"/>
    <property type="match status" value="1"/>
</dbReference>